<dbReference type="InterPro" id="IPR043502">
    <property type="entry name" value="DNA/RNA_pol_sf"/>
</dbReference>
<name>A0A6J8EE76_MYTCO</name>
<dbReference type="InterPro" id="IPR000477">
    <property type="entry name" value="RT_dom"/>
</dbReference>
<accession>A0A6J8EE76</accession>
<evidence type="ECO:0000313" key="2">
    <source>
        <dbReference type="EMBL" id="CAC5418820.1"/>
    </source>
</evidence>
<dbReference type="OrthoDB" id="6243574at2759"/>
<evidence type="ECO:0000313" key="3">
    <source>
        <dbReference type="Proteomes" id="UP000507470"/>
    </source>
</evidence>
<keyword evidence="3" id="KW-1185">Reference proteome</keyword>
<sequence>MDLSHSCSSIVTPADKCIPNKIITVRKDQPPWLTNEIKKKIRKKNRIHKTAKRRDNSKDWNKFKKIRNEVTNLVRKSKEDFNNSLIKKVIDNNFSNKNWWKIVNQITGMKSRDTSIPPLLINDSLIFDDIDKANELNDFFASQSNIDDSSSILPVIPFNASTTINEIELNETEVEEILSIINPSKASGPDLINPKLLKEASAILKSPLCKLFNLSLRSAVFPHQWKRANVSPVFKSNKPNDVKNYRPISLLSVISKCMERCVYKHVYNHLKQNKFLSNNQSGFTRRDSAVDQLVNISNDFGKALDNGKEIRVVFCDTSKAFDRVCHKGLLFKLQQAGISGSLLKWFENYLSGRSQSVVINGTSSEWLPVNAGGKDVTIVLINSIPIGCDRGRILMLSDMVLRFHFGSFGSTMKVIVLQTILHLRSEDLF</sequence>
<proteinExistence type="predicted"/>
<dbReference type="EMBL" id="CACVKT020008950">
    <property type="protein sequence ID" value="CAC5418820.1"/>
    <property type="molecule type" value="Genomic_DNA"/>
</dbReference>
<dbReference type="PANTHER" id="PTHR47510:SF3">
    <property type="entry name" value="ENDO_EXONUCLEASE_PHOSPHATASE DOMAIN-CONTAINING PROTEIN"/>
    <property type="match status" value="1"/>
</dbReference>
<dbReference type="CDD" id="cd01650">
    <property type="entry name" value="RT_nLTR_like"/>
    <property type="match status" value="1"/>
</dbReference>
<gene>
    <name evidence="2" type="ORF">MCOR_51230</name>
</gene>
<evidence type="ECO:0000259" key="1">
    <source>
        <dbReference type="Pfam" id="PF00078"/>
    </source>
</evidence>
<dbReference type="SUPFAM" id="SSF56672">
    <property type="entry name" value="DNA/RNA polymerases"/>
    <property type="match status" value="1"/>
</dbReference>
<reference evidence="2 3" key="1">
    <citation type="submission" date="2020-06" db="EMBL/GenBank/DDBJ databases">
        <authorList>
            <person name="Li R."/>
            <person name="Bekaert M."/>
        </authorList>
    </citation>
    <scope>NUCLEOTIDE SEQUENCE [LARGE SCALE GENOMIC DNA]</scope>
    <source>
        <strain evidence="3">wild</strain>
    </source>
</reference>
<dbReference type="Pfam" id="PF00078">
    <property type="entry name" value="RVT_1"/>
    <property type="match status" value="1"/>
</dbReference>
<dbReference type="PANTHER" id="PTHR47510">
    <property type="entry name" value="REVERSE TRANSCRIPTASE DOMAIN-CONTAINING PROTEIN"/>
    <property type="match status" value="1"/>
</dbReference>
<feature type="domain" description="Reverse transcriptase" evidence="1">
    <location>
        <begin position="238"/>
        <end position="365"/>
    </location>
</feature>
<dbReference type="Proteomes" id="UP000507470">
    <property type="component" value="Unassembled WGS sequence"/>
</dbReference>
<organism evidence="2 3">
    <name type="scientific">Mytilus coruscus</name>
    <name type="common">Sea mussel</name>
    <dbReference type="NCBI Taxonomy" id="42192"/>
    <lineage>
        <taxon>Eukaryota</taxon>
        <taxon>Metazoa</taxon>
        <taxon>Spiralia</taxon>
        <taxon>Lophotrochozoa</taxon>
        <taxon>Mollusca</taxon>
        <taxon>Bivalvia</taxon>
        <taxon>Autobranchia</taxon>
        <taxon>Pteriomorphia</taxon>
        <taxon>Mytilida</taxon>
        <taxon>Mytiloidea</taxon>
        <taxon>Mytilidae</taxon>
        <taxon>Mytilinae</taxon>
        <taxon>Mytilus</taxon>
    </lineage>
</organism>
<protein>
    <recommendedName>
        <fullName evidence="1">Reverse transcriptase domain-containing protein</fullName>
    </recommendedName>
</protein>
<dbReference type="AlphaFoldDB" id="A0A6J8EE76"/>